<dbReference type="InterPro" id="IPR001480">
    <property type="entry name" value="Bulb-type_lectin_dom"/>
</dbReference>
<dbReference type="InterPro" id="IPR006026">
    <property type="entry name" value="Peptidase_Metallo"/>
</dbReference>
<evidence type="ECO:0000256" key="1">
    <source>
        <dbReference type="ARBA" id="ARBA00010370"/>
    </source>
</evidence>
<evidence type="ECO:0000256" key="9">
    <source>
        <dbReference type="SAM" id="MobiDB-lite"/>
    </source>
</evidence>
<dbReference type="SUPFAM" id="SSF47090">
    <property type="entry name" value="PGBD-like"/>
    <property type="match status" value="1"/>
</dbReference>
<dbReference type="InterPro" id="IPR036426">
    <property type="entry name" value="Bulb-type_lectin_dom_sf"/>
</dbReference>
<comment type="similarity">
    <text evidence="1">Belongs to the peptidase M10A family.</text>
</comment>
<comment type="cofactor">
    <cofactor evidence="7">
        <name>Zn(2+)</name>
        <dbReference type="ChEBI" id="CHEBI:29105"/>
    </cofactor>
    <text evidence="7">Binds 2 Zn(2+) ions per subunit.</text>
</comment>
<evidence type="ECO:0000256" key="8">
    <source>
        <dbReference type="PIRSR" id="PIRSR621190-5"/>
    </source>
</evidence>
<feature type="binding site" evidence="7">
    <location>
        <position position="170"/>
    </location>
    <ligand>
        <name>Zn(2+)</name>
        <dbReference type="ChEBI" id="CHEBI:29105"/>
        <label>1</label>
    </ligand>
</feature>
<dbReference type="Pfam" id="PF01471">
    <property type="entry name" value="PG_binding_1"/>
    <property type="match status" value="1"/>
</dbReference>
<feature type="binding site" evidence="7">
    <location>
        <position position="175"/>
    </location>
    <ligand>
        <name>Ca(2+)</name>
        <dbReference type="ChEBI" id="CHEBI:29108"/>
        <label>3</label>
    </ligand>
</feature>
<evidence type="ECO:0000256" key="7">
    <source>
        <dbReference type="PIRSR" id="PIRSR621190-2"/>
    </source>
</evidence>
<dbReference type="GO" id="GO:0004222">
    <property type="term" value="F:metalloendopeptidase activity"/>
    <property type="evidence" value="ECO:0007669"/>
    <property type="project" value="InterPro"/>
</dbReference>
<dbReference type="SMART" id="SM00235">
    <property type="entry name" value="ZnMc"/>
    <property type="match status" value="1"/>
</dbReference>
<feature type="signal peptide" evidence="10">
    <location>
        <begin position="1"/>
        <end position="15"/>
    </location>
</feature>
<dbReference type="SMART" id="SM00108">
    <property type="entry name" value="B_lectin"/>
    <property type="match status" value="1"/>
</dbReference>
<dbReference type="InterPro" id="IPR036365">
    <property type="entry name" value="PGBD-like_sf"/>
</dbReference>
<evidence type="ECO:0000256" key="6">
    <source>
        <dbReference type="ARBA" id="ARBA00023049"/>
    </source>
</evidence>
<dbReference type="Gene3D" id="2.90.10.10">
    <property type="entry name" value="Bulb-type lectin domain"/>
    <property type="match status" value="1"/>
</dbReference>
<dbReference type="InterPro" id="IPR024079">
    <property type="entry name" value="MetalloPept_cat_dom_sf"/>
</dbReference>
<dbReference type="SUPFAM" id="SSF51110">
    <property type="entry name" value="alpha-D-mannose-specific plant lectins"/>
    <property type="match status" value="1"/>
</dbReference>
<evidence type="ECO:0000256" key="3">
    <source>
        <dbReference type="ARBA" id="ARBA00022723"/>
    </source>
</evidence>
<feature type="binding site" evidence="7">
    <location>
        <position position="168"/>
    </location>
    <ligand>
        <name>Zn(2+)</name>
        <dbReference type="ChEBI" id="CHEBI:29105"/>
        <label>1</label>
    </ligand>
</feature>
<dbReference type="InterPro" id="IPR021190">
    <property type="entry name" value="Pept_M10A"/>
</dbReference>
<dbReference type="EMBL" id="CAJNOG010000488">
    <property type="protein sequence ID" value="CAF1266965.1"/>
    <property type="molecule type" value="Genomic_DNA"/>
</dbReference>
<dbReference type="PANTHER" id="PTHR10201:SF323">
    <property type="entry name" value="MATRIX METALLOPROTEINASE-21"/>
    <property type="match status" value="1"/>
</dbReference>
<dbReference type="PRINTS" id="PR00138">
    <property type="entry name" value="MATRIXIN"/>
</dbReference>
<evidence type="ECO:0000259" key="11">
    <source>
        <dbReference type="PROSITE" id="PS50927"/>
    </source>
</evidence>
<organism evidence="12 13">
    <name type="scientific">Adineta steineri</name>
    <dbReference type="NCBI Taxonomy" id="433720"/>
    <lineage>
        <taxon>Eukaryota</taxon>
        <taxon>Metazoa</taxon>
        <taxon>Spiralia</taxon>
        <taxon>Gnathifera</taxon>
        <taxon>Rotifera</taxon>
        <taxon>Eurotatoria</taxon>
        <taxon>Bdelloidea</taxon>
        <taxon>Adinetida</taxon>
        <taxon>Adinetidae</taxon>
        <taxon>Adineta</taxon>
    </lineage>
</organism>
<feature type="binding site" evidence="7">
    <location>
        <position position="176"/>
    </location>
    <ligand>
        <name>Ca(2+)</name>
        <dbReference type="ChEBI" id="CHEBI:29108"/>
        <label>3</label>
    </ligand>
</feature>
<name>A0A815B946_9BILA</name>
<reference evidence="12" key="1">
    <citation type="submission" date="2021-02" db="EMBL/GenBank/DDBJ databases">
        <authorList>
            <person name="Nowell W R."/>
        </authorList>
    </citation>
    <scope>NUCLEOTIDE SEQUENCE</scope>
</reference>
<evidence type="ECO:0000313" key="13">
    <source>
        <dbReference type="Proteomes" id="UP000663845"/>
    </source>
</evidence>
<keyword evidence="2" id="KW-0645">Protease</keyword>
<feature type="short sequence motif" description="Cysteine switch" evidence="8">
    <location>
        <begin position="89"/>
        <end position="96"/>
    </location>
</feature>
<feature type="binding site" evidence="7">
    <location>
        <position position="198"/>
    </location>
    <ligand>
        <name>Ca(2+)</name>
        <dbReference type="ChEBI" id="CHEBI:29108"/>
        <label>3</label>
    </ligand>
</feature>
<evidence type="ECO:0000313" key="12">
    <source>
        <dbReference type="EMBL" id="CAF1266965.1"/>
    </source>
</evidence>
<keyword evidence="5 7" id="KW-0862">Zinc</keyword>
<protein>
    <recommendedName>
        <fullName evidence="11">Bulb-type lectin domain-containing protein</fullName>
    </recommendedName>
</protein>
<keyword evidence="10" id="KW-0732">Signal</keyword>
<dbReference type="SUPFAM" id="SSF55486">
    <property type="entry name" value="Metalloproteases ('zincins'), catalytic domain"/>
    <property type="match status" value="1"/>
</dbReference>
<dbReference type="GO" id="GO:0008270">
    <property type="term" value="F:zinc ion binding"/>
    <property type="evidence" value="ECO:0007669"/>
    <property type="project" value="InterPro"/>
</dbReference>
<evidence type="ECO:0000256" key="4">
    <source>
        <dbReference type="ARBA" id="ARBA00022801"/>
    </source>
</evidence>
<feature type="region of interest" description="Disordered" evidence="9">
    <location>
        <begin position="284"/>
        <end position="304"/>
    </location>
</feature>
<feature type="binding site" evidence="7">
    <location>
        <position position="198"/>
    </location>
    <ligand>
        <name>Ca(2+)</name>
        <dbReference type="ChEBI" id="CHEBI:29108"/>
        <label>1</label>
    </ligand>
</feature>
<comment type="cofactor">
    <cofactor evidence="7">
        <name>Ca(2+)</name>
        <dbReference type="ChEBI" id="CHEBI:29108"/>
    </cofactor>
    <text evidence="7">Can bind about 5 Ca(2+) ions per subunit.</text>
</comment>
<evidence type="ECO:0000256" key="5">
    <source>
        <dbReference type="ARBA" id="ARBA00022833"/>
    </source>
</evidence>
<dbReference type="GO" id="GO:0030198">
    <property type="term" value="P:extracellular matrix organization"/>
    <property type="evidence" value="ECO:0007669"/>
    <property type="project" value="TreeGrafter"/>
</dbReference>
<dbReference type="GO" id="GO:0006508">
    <property type="term" value="P:proteolysis"/>
    <property type="evidence" value="ECO:0007669"/>
    <property type="project" value="UniProtKB-KW"/>
</dbReference>
<keyword evidence="3 7" id="KW-0479">Metal-binding</keyword>
<keyword evidence="7" id="KW-0106">Calcium</keyword>
<dbReference type="PANTHER" id="PTHR10201">
    <property type="entry name" value="MATRIX METALLOPROTEINASE"/>
    <property type="match status" value="1"/>
</dbReference>
<dbReference type="GO" id="GO:0031012">
    <property type="term" value="C:extracellular matrix"/>
    <property type="evidence" value="ECO:0007669"/>
    <property type="project" value="InterPro"/>
</dbReference>
<dbReference type="InterPro" id="IPR002477">
    <property type="entry name" value="Peptidoglycan-bd-like"/>
</dbReference>
<feature type="compositionally biased region" description="Low complexity" evidence="9">
    <location>
        <begin position="290"/>
        <end position="304"/>
    </location>
</feature>
<dbReference type="Gene3D" id="3.40.390.10">
    <property type="entry name" value="Collagenase (Catalytic Domain)"/>
    <property type="match status" value="1"/>
</dbReference>
<feature type="binding site" description="in inhibited form" evidence="7">
    <location>
        <position position="91"/>
    </location>
    <ligand>
        <name>Zn(2+)</name>
        <dbReference type="ChEBI" id="CHEBI:29105"/>
        <label>2</label>
        <note>catalytic</note>
    </ligand>
</feature>
<evidence type="ECO:0000256" key="2">
    <source>
        <dbReference type="ARBA" id="ARBA00022670"/>
    </source>
</evidence>
<feature type="domain" description="Bulb-type lectin" evidence="11">
    <location>
        <begin position="157"/>
        <end position="280"/>
    </location>
</feature>
<feature type="binding site" evidence="7">
    <location>
        <position position="193"/>
    </location>
    <ligand>
        <name>Zn(2+)</name>
        <dbReference type="ChEBI" id="CHEBI:29105"/>
        <label>1</label>
    </ligand>
</feature>
<feature type="chain" id="PRO_5032794120" description="Bulb-type lectin domain-containing protein" evidence="10">
    <location>
        <begin position="16"/>
        <end position="497"/>
    </location>
</feature>
<dbReference type="PROSITE" id="PS50927">
    <property type="entry name" value="BULB_LECTIN"/>
    <property type="match status" value="1"/>
</dbReference>
<dbReference type="InterPro" id="IPR001818">
    <property type="entry name" value="Pept_M10_metallopeptidase"/>
</dbReference>
<keyword evidence="6" id="KW-0482">Metalloprotease</keyword>
<dbReference type="AlphaFoldDB" id="A0A815B946"/>
<feature type="binding site" evidence="7">
    <location>
        <position position="183"/>
    </location>
    <ligand>
        <name>Zn(2+)</name>
        <dbReference type="ChEBI" id="CHEBI:29105"/>
        <label>1</label>
    </ligand>
</feature>
<feature type="binding site" evidence="7">
    <location>
        <position position="195"/>
    </location>
    <ligand>
        <name>Ca(2+)</name>
        <dbReference type="ChEBI" id="CHEBI:29108"/>
        <label>3</label>
    </ligand>
</feature>
<dbReference type="Proteomes" id="UP000663845">
    <property type="component" value="Unassembled WGS sequence"/>
</dbReference>
<evidence type="ECO:0000256" key="10">
    <source>
        <dbReference type="SAM" id="SignalP"/>
    </source>
</evidence>
<comment type="caution">
    <text evidence="12">The sequence shown here is derived from an EMBL/GenBank/DDBJ whole genome shotgun (WGS) entry which is preliminary data.</text>
</comment>
<dbReference type="Pfam" id="PF00413">
    <property type="entry name" value="Peptidase_M10"/>
    <property type="match status" value="1"/>
</dbReference>
<dbReference type="GO" id="GO:0030574">
    <property type="term" value="P:collagen catabolic process"/>
    <property type="evidence" value="ECO:0007669"/>
    <property type="project" value="TreeGrafter"/>
</dbReference>
<accession>A0A815B946</accession>
<proteinExistence type="inferred from homology"/>
<keyword evidence="4" id="KW-0378">Hydrolase</keyword>
<sequence>MELWLYLLLLQLSLAANISFAVPVESATENETGQALDYLTKYGYNTCRNSTNMACSVDLSSMLKKFQEFYKLEETGTLDAATKQIMNKPRCGNADVLRASQLNTYLKWSKKSLTWSLRGNPDQLSFAKTESIMQWAFQHWTDHIPVKIKQTCSKCNANIVIDFVRKDHGDMHSFDGPGRTLAHAFFPEDGRIHFDKDETWNDGSNSNQRIWESATGGRGTSPYHAILETDGNFVVYDGSHSAIWATNTQEKTVYTYLVMQDDGNLVLYKRPILPERIWATGTQQKSDTYTTTSAPTTLKTTTSAPTTLKTTTAAPTTLKTTTAAPTTLKTTTAAPTTLKTTTAAPTTLKTTTAAPEDETSTKYIVESFKQAFPNDIIVAYKFKSGGAGWFYGTRLLRVNLKDGYWLQIYKLSKSAGNYVTSDEIKSTANSFINKTKGEVDNIKRRDILWNELKNAFPSHYVNIFIFDDSDWTRNGQNTKGSAYFEKNYGSEVDIVLT</sequence>
<gene>
    <name evidence="12" type="ORF">JYZ213_LOCUS30472</name>
</gene>